<organism evidence="5 6">
    <name type="scientific">Gilvimarinus gilvus</name>
    <dbReference type="NCBI Taxonomy" id="3058038"/>
    <lineage>
        <taxon>Bacteria</taxon>
        <taxon>Pseudomonadati</taxon>
        <taxon>Pseudomonadota</taxon>
        <taxon>Gammaproteobacteria</taxon>
        <taxon>Cellvibrionales</taxon>
        <taxon>Cellvibrionaceae</taxon>
        <taxon>Gilvimarinus</taxon>
    </lineage>
</organism>
<dbReference type="InterPro" id="IPR002772">
    <property type="entry name" value="Glyco_hydro_3_C"/>
</dbReference>
<accession>A0ABU4S2I8</accession>
<dbReference type="PRINTS" id="PR00133">
    <property type="entry name" value="GLHYDRLASE3"/>
</dbReference>
<dbReference type="SUPFAM" id="SSF51445">
    <property type="entry name" value="(Trans)glycosidases"/>
    <property type="match status" value="1"/>
</dbReference>
<dbReference type="SUPFAM" id="SSF52279">
    <property type="entry name" value="Beta-D-glucan exohydrolase, C-terminal domain"/>
    <property type="match status" value="1"/>
</dbReference>
<dbReference type="InterPro" id="IPR036881">
    <property type="entry name" value="Glyco_hydro_3_C_sf"/>
</dbReference>
<dbReference type="Pfam" id="PF01915">
    <property type="entry name" value="Glyco_hydro_3_C"/>
    <property type="match status" value="1"/>
</dbReference>
<dbReference type="InterPro" id="IPR036962">
    <property type="entry name" value="Glyco_hydro_3_N_sf"/>
</dbReference>
<evidence type="ECO:0000313" key="5">
    <source>
        <dbReference type="EMBL" id="MDX6850068.1"/>
    </source>
</evidence>
<proteinExistence type="inferred from homology"/>
<dbReference type="Gene3D" id="3.20.20.300">
    <property type="entry name" value="Glycoside hydrolase, family 3, N-terminal domain"/>
    <property type="match status" value="1"/>
</dbReference>
<keyword evidence="2" id="KW-0732">Signal</keyword>
<dbReference type="Proteomes" id="UP001273505">
    <property type="component" value="Unassembled WGS sequence"/>
</dbReference>
<sequence length="797" mass="86800">MRHRSDRTHLDRNAAADIRIEKLLSQMSYKEKVAQVQSVLAGRQAFESEEGEFQSDLVGEHLKQGIGHVARPAENKATVTPNKSIAATINFVNATQQWLLDSTRLAIPAIFHEEALHGHAAQGATSFPQAIAMASTFSPELVERVHEAIAREVRARGGNQVLSPILDVARDPRWGRIEETFGEDPYLVSAMGLAALAGLQGQDPDCIAEDKVLATLKHLTGHGQPSGGLNTAPAEMGERALREIFLLPFEVAVKLGGASSIMASYNEIDGIPSHVNKTILNNIVREEWGYQGSIVSDYFAIDELVTKHQLCATKEAAADRALHAGVDIELPDGDAFAAYFAHPNQVNLAALDAAVSRILRNKLQLGLFEQPHIPKSLEPELIGCGKHVQLSQRVAEQAIVLLKNDKQLLPLDADSLTTLAVIGPHVHETLLGGYSDVPSHTISVLDGIQNYLRAKDVKVVSAPGVKLTENHWQAGYDSIAANTLSKERWHTDQVVCAESEENSQLIEQAKAVALESDVVVLVVGDNESTCREAWSESHLGDVSSLKLPGDQETLVQEIVAAGKPIVLVLNNGRPYALESVAEAMPAVLEAWYLGQNTGAALANVLFGVVSPSGKLPVSFPRSAGHIPAYYNYKPTAKRGYAFGDTNALFCFGHGLSYSTFEYSGLEVDESRVLSNGYLRLHFHLQNIGQRDAYETPQLYIRDQHASVTRPVQELKGFKKVFLASGAEVRLTFKVPVFHLAFYDLEMKRVAEAGKFTLSVGASSSDIRLSAEFELAQDVVNPPIKMTEYVVSTLEEST</sequence>
<feature type="domain" description="Fibronectin type III-like" evidence="4">
    <location>
        <begin position="694"/>
        <end position="763"/>
    </location>
</feature>
<dbReference type="InterPro" id="IPR044993">
    <property type="entry name" value="BXL"/>
</dbReference>
<evidence type="ECO:0000259" key="4">
    <source>
        <dbReference type="SMART" id="SM01217"/>
    </source>
</evidence>
<dbReference type="EMBL" id="JAXAFO010000019">
    <property type="protein sequence ID" value="MDX6850068.1"/>
    <property type="molecule type" value="Genomic_DNA"/>
</dbReference>
<keyword evidence="6" id="KW-1185">Reference proteome</keyword>
<comment type="caution">
    <text evidence="5">The sequence shown here is derived from an EMBL/GenBank/DDBJ whole genome shotgun (WGS) entry which is preliminary data.</text>
</comment>
<dbReference type="InterPro" id="IPR013783">
    <property type="entry name" value="Ig-like_fold"/>
</dbReference>
<dbReference type="Pfam" id="PF00933">
    <property type="entry name" value="Glyco_hydro_3"/>
    <property type="match status" value="1"/>
</dbReference>
<dbReference type="Gene3D" id="2.60.40.10">
    <property type="entry name" value="Immunoglobulins"/>
    <property type="match status" value="1"/>
</dbReference>
<gene>
    <name evidence="5" type="ORF">SCD92_11910</name>
</gene>
<dbReference type="Pfam" id="PF14310">
    <property type="entry name" value="Fn3-like"/>
    <property type="match status" value="1"/>
</dbReference>
<reference evidence="5 6" key="1">
    <citation type="submission" date="2023-11" db="EMBL/GenBank/DDBJ databases">
        <title>Gilvimarinus fulvus sp. nov., isolated from the surface of Kelp.</title>
        <authorList>
            <person name="Sun Y.Y."/>
            <person name="Gong Y."/>
            <person name="Du Z.J."/>
        </authorList>
    </citation>
    <scope>NUCLEOTIDE SEQUENCE [LARGE SCALE GENOMIC DNA]</scope>
    <source>
        <strain evidence="5 6">SDUM040013</strain>
    </source>
</reference>
<dbReference type="InterPro" id="IPR001764">
    <property type="entry name" value="Glyco_hydro_3_N"/>
</dbReference>
<evidence type="ECO:0000256" key="3">
    <source>
        <dbReference type="ARBA" id="ARBA00022801"/>
    </source>
</evidence>
<dbReference type="SMART" id="SM01217">
    <property type="entry name" value="Fn3_like"/>
    <property type="match status" value="1"/>
</dbReference>
<keyword evidence="3 5" id="KW-0378">Hydrolase</keyword>
<name>A0ABU4S2I8_9GAMM</name>
<dbReference type="GO" id="GO:0016787">
    <property type="term" value="F:hydrolase activity"/>
    <property type="evidence" value="ECO:0007669"/>
    <property type="project" value="UniProtKB-KW"/>
</dbReference>
<evidence type="ECO:0000256" key="2">
    <source>
        <dbReference type="ARBA" id="ARBA00022729"/>
    </source>
</evidence>
<dbReference type="Gene3D" id="3.40.50.1700">
    <property type="entry name" value="Glycoside hydrolase family 3 C-terminal domain"/>
    <property type="match status" value="1"/>
</dbReference>
<protein>
    <submittedName>
        <fullName evidence="5">Glycoside hydrolase family 3 N-terminal domain-containing protein</fullName>
    </submittedName>
</protein>
<dbReference type="InterPro" id="IPR017853">
    <property type="entry name" value="GH"/>
</dbReference>
<evidence type="ECO:0000256" key="1">
    <source>
        <dbReference type="ARBA" id="ARBA00005336"/>
    </source>
</evidence>
<evidence type="ECO:0000313" key="6">
    <source>
        <dbReference type="Proteomes" id="UP001273505"/>
    </source>
</evidence>
<dbReference type="RefSeq" id="WP_302720809.1">
    <property type="nucleotide sequence ID" value="NZ_JAULRU010000215.1"/>
</dbReference>
<dbReference type="InterPro" id="IPR026891">
    <property type="entry name" value="Fn3-like"/>
</dbReference>
<dbReference type="PANTHER" id="PTHR42721">
    <property type="entry name" value="SUGAR HYDROLASE-RELATED"/>
    <property type="match status" value="1"/>
</dbReference>
<dbReference type="PANTHER" id="PTHR42721:SF3">
    <property type="entry name" value="BETA-D-XYLOSIDASE 5-RELATED"/>
    <property type="match status" value="1"/>
</dbReference>
<comment type="similarity">
    <text evidence="1">Belongs to the glycosyl hydrolase 3 family.</text>
</comment>